<organism evidence="4 5">
    <name type="scientific">Streptosporangium sandarakinum</name>
    <dbReference type="NCBI Taxonomy" id="1260955"/>
    <lineage>
        <taxon>Bacteria</taxon>
        <taxon>Bacillati</taxon>
        <taxon>Actinomycetota</taxon>
        <taxon>Actinomycetes</taxon>
        <taxon>Streptosporangiales</taxon>
        <taxon>Streptosporangiaceae</taxon>
        <taxon>Streptosporangium</taxon>
    </lineage>
</organism>
<accession>A0A852VBT7</accession>
<reference evidence="4 5" key="1">
    <citation type="submission" date="2020-07" db="EMBL/GenBank/DDBJ databases">
        <title>Sequencing the genomes of 1000 actinobacteria strains.</title>
        <authorList>
            <person name="Klenk H.-P."/>
        </authorList>
    </citation>
    <scope>NUCLEOTIDE SEQUENCE [LARGE SCALE GENOMIC DNA]</scope>
    <source>
        <strain evidence="4 5">DSM 45763</strain>
    </source>
</reference>
<dbReference type="Pfam" id="PF06259">
    <property type="entry name" value="Abhydrolase_8"/>
    <property type="match status" value="1"/>
</dbReference>
<dbReference type="AlphaFoldDB" id="A0A852VBT7"/>
<feature type="coiled-coil region" evidence="1">
    <location>
        <begin position="282"/>
        <end position="339"/>
    </location>
</feature>
<name>A0A852VBT7_9ACTN</name>
<comment type="caution">
    <text evidence="4">The sequence shown here is derived from an EMBL/GenBank/DDBJ whole genome shotgun (WGS) entry which is preliminary data.</text>
</comment>
<sequence>MAANATAELEAALSRVTQLGRSHAAALDSSVRYMVANAWVGGGAPAFAQALAARRTALQSAFQNAAEEMARRIRQLGGQAQAPSFSTSVGTAAARPSSFSGMDVAAMGRLVADLQRAGPELIGAGQRLSAELSALCVASPSVRQVGDAGVWAEEQVRDLRQRLAVIQQTHDIGTASQATAAFGLFGGHAPDANGVNKLTAAAARGDVAALKALADLQKAGKDKTLAGRLSVWWRQLGPLAQGQLMNASPGLVGSLNGLPAVDRDKANRAYLAAQKSAIPSELQRLRASSAALGAEMKKLSDQMAGIRDPYQKYGLSQRLDQLRESSTRLKESIEEQELKMRQLAAVEKALAKGGQNGRPPVLLLQLELGGLGKGIISFGNPDEADKVAVYVPGTGTTLEGFGGEDSERAGLTWDQASGSGQGKKVASIAWLGYDAPQWNTFVSVNGTPALPPAAAKGAPLLAGFMDGLHAAHKPTTDVQLTVLGHSYGSTTVGEAAQLRRGDFADQLIFVGSPGVRALNATQLAVKSVWVGEAPDDLVADLGVASDVVEWGTTRLGRKVENFPLGPDPSSLEFGAKRFYVEGHSDSYEMAAHSRYWARRSASLTNIGYLINGQYGRLVPFPLPSQRPLMVPPSPTAPPVPAPMPRAMPVETPSPRPQPSPAPAGE</sequence>
<keyword evidence="1" id="KW-0175">Coiled coil</keyword>
<dbReference type="InterPro" id="IPR029058">
    <property type="entry name" value="AB_hydrolase_fold"/>
</dbReference>
<feature type="region of interest" description="Disordered" evidence="2">
    <location>
        <begin position="629"/>
        <end position="665"/>
    </location>
</feature>
<dbReference type="InterPro" id="IPR010427">
    <property type="entry name" value="DUF1023"/>
</dbReference>
<evidence type="ECO:0000313" key="5">
    <source>
        <dbReference type="Proteomes" id="UP000576393"/>
    </source>
</evidence>
<dbReference type="SUPFAM" id="SSF53474">
    <property type="entry name" value="alpha/beta-Hydrolases"/>
    <property type="match status" value="1"/>
</dbReference>
<gene>
    <name evidence="4" type="ORF">HDA43_006128</name>
</gene>
<evidence type="ECO:0000256" key="2">
    <source>
        <dbReference type="SAM" id="MobiDB-lite"/>
    </source>
</evidence>
<evidence type="ECO:0000256" key="1">
    <source>
        <dbReference type="SAM" id="Coils"/>
    </source>
</evidence>
<feature type="domain" description="DUF1023" evidence="3">
    <location>
        <begin position="375"/>
        <end position="541"/>
    </location>
</feature>
<dbReference type="Proteomes" id="UP000576393">
    <property type="component" value="Unassembled WGS sequence"/>
</dbReference>
<protein>
    <recommendedName>
        <fullName evidence="3">DUF1023 domain-containing protein</fullName>
    </recommendedName>
</protein>
<proteinExistence type="predicted"/>
<evidence type="ECO:0000313" key="4">
    <source>
        <dbReference type="EMBL" id="NYF43901.1"/>
    </source>
</evidence>
<keyword evidence="5" id="KW-1185">Reference proteome</keyword>
<dbReference type="EMBL" id="JACCCO010000003">
    <property type="protein sequence ID" value="NYF43901.1"/>
    <property type="molecule type" value="Genomic_DNA"/>
</dbReference>
<dbReference type="RefSeq" id="WP_312873614.1">
    <property type="nucleotide sequence ID" value="NZ_JACCCO010000003.1"/>
</dbReference>
<evidence type="ECO:0000259" key="3">
    <source>
        <dbReference type="Pfam" id="PF06259"/>
    </source>
</evidence>